<dbReference type="RefSeq" id="WP_010260633.1">
    <property type="nucleotide sequence ID" value="NZ_CAEG01000005.1"/>
</dbReference>
<keyword evidence="6" id="KW-1185">Reference proteome</keyword>
<dbReference type="Pfam" id="PF16313">
    <property type="entry name" value="DUF4953"/>
    <property type="match status" value="1"/>
</dbReference>
<feature type="chain" id="PRO_5010260050" description="DUF5117 domain-containing protein" evidence="1">
    <location>
        <begin position="29"/>
        <end position="842"/>
    </location>
</feature>
<organism evidence="5 6">
    <name type="scientific">Alistipes timonensis JC136</name>
    <dbReference type="NCBI Taxonomy" id="1033731"/>
    <lineage>
        <taxon>Bacteria</taxon>
        <taxon>Pseudomonadati</taxon>
        <taxon>Bacteroidota</taxon>
        <taxon>Bacteroidia</taxon>
        <taxon>Bacteroidales</taxon>
        <taxon>Rikenellaceae</taxon>
        <taxon>Alistipes</taxon>
    </lineage>
</organism>
<dbReference type="STRING" id="1033731.SAMN05444145_105192"/>
<sequence>MRISLNKIGALLLAALLAMTVLPGGAHAAAKGRKEKKKSETPAPKKLSAYEKLFKDKESRTAEGLFKLHIIDGKLYTEIPLDILEREFVINTSIEESSLADYGLAGQQPLPPYHVTFSRRDSVVRMHEVPRRTLSDGDAGIVRALEISSAMPIVASYPIKAYNADSTAVVIENTALFMSDNEHLKAFEARGMSPLHISRASYKADRSLLRDVEGGKDYASVISDMTYGVTTQYFIFIICKDKPFTARARRTVTMLPEECAPARIADPRIGVLPVPFTRFTAEQGTRPAYFASRINFRPEGEIRPVTFYIDTLFAPAWQQGIRRGIGLWNEAFRRIGMGDVLKAEAYPADGFDSNNPGGFYVKYVASTNPKMTVNLSTDPRSGEITGGRIHLPESLLDEIRLRRFIDLAATDPAARDMVLDDEELASSLAVHTARGVAQVLGLATNYAAAAAYPTDSLRSAAFTRENGICSSITALNDYNYLAQPGDKGVRLVNDCLGKYDYFAVRWLYGDIPGAKTPAEEQKALSEMLREKAGDPAYYYGNYWYDYYFGDVRLAYYNLGDDPVKRTRYRFENLRTVAQHAAEWLEGRDADGSYRAETIAALSRGVREVVSYMAAYIGGVYYTEVTEGDGQTMLRVVPKEEQRRYVKETLKAIEDLSWLDTKLTEGQLANLPQSVQTDCLGTLMKRMETLPRYQNGLAGAYTPGEMAADMADYIFRDVRAGRKLSDYNRLLQQAFTGVVIGGSKVLAEPKSARGRAAAFAAADEEAMQPVFPYEATATLAPISAYGKYRMTYYAKDFSEHVYYGMLLQLRDIYRRGVAAASDAPSRDFCRYMLRRIENSLKTE</sequence>
<evidence type="ECO:0000259" key="3">
    <source>
        <dbReference type="Pfam" id="PF17148"/>
    </source>
</evidence>
<gene>
    <name evidence="5" type="ORF">SAMN05444145_105192</name>
</gene>
<name>A0A1H4D8J3_9BACT</name>
<feature type="signal peptide" evidence="1">
    <location>
        <begin position="1"/>
        <end position="28"/>
    </location>
</feature>
<dbReference type="Proteomes" id="UP000183253">
    <property type="component" value="Unassembled WGS sequence"/>
</dbReference>
<reference evidence="5 6" key="1">
    <citation type="submission" date="2016-10" db="EMBL/GenBank/DDBJ databases">
        <authorList>
            <person name="de Groot N.N."/>
        </authorList>
    </citation>
    <scope>NUCLEOTIDE SEQUENCE [LARGE SCALE GENOMIC DNA]</scope>
    <source>
        <strain evidence="5 6">DSM 25383</strain>
    </source>
</reference>
<dbReference type="AlphaFoldDB" id="A0A1H4D8J3"/>
<feature type="domain" description="DUF5117" evidence="3">
    <location>
        <begin position="115"/>
        <end position="293"/>
    </location>
</feature>
<dbReference type="InterPro" id="IPR033413">
    <property type="entry name" value="DUF5117"/>
</dbReference>
<feature type="domain" description="DUF5118" evidence="4">
    <location>
        <begin position="48"/>
        <end position="95"/>
    </location>
</feature>
<protein>
    <recommendedName>
        <fullName evidence="7">DUF5117 domain-containing protein</fullName>
    </recommendedName>
</protein>
<dbReference type="EMBL" id="FNRI01000005">
    <property type="protein sequence ID" value="SEA69113.1"/>
    <property type="molecule type" value="Genomic_DNA"/>
</dbReference>
<evidence type="ECO:0000259" key="4">
    <source>
        <dbReference type="Pfam" id="PF17162"/>
    </source>
</evidence>
<evidence type="ECO:0000256" key="1">
    <source>
        <dbReference type="SAM" id="SignalP"/>
    </source>
</evidence>
<evidence type="ECO:0008006" key="7">
    <source>
        <dbReference type="Google" id="ProtNLM"/>
    </source>
</evidence>
<dbReference type="Pfam" id="PF17162">
    <property type="entry name" value="DUF5118"/>
    <property type="match status" value="1"/>
</dbReference>
<keyword evidence="1" id="KW-0732">Signal</keyword>
<dbReference type="InterPro" id="IPR033428">
    <property type="entry name" value="DUF5118"/>
</dbReference>
<accession>A0A1H4D8J3</accession>
<feature type="domain" description="EcxA zinc-binding" evidence="2">
    <location>
        <begin position="419"/>
        <end position="718"/>
    </location>
</feature>
<dbReference type="PANTHER" id="PTHR38478">
    <property type="entry name" value="PEPTIDASE M1A AND M12B"/>
    <property type="match status" value="1"/>
</dbReference>
<evidence type="ECO:0000259" key="2">
    <source>
        <dbReference type="Pfam" id="PF16313"/>
    </source>
</evidence>
<evidence type="ECO:0000313" key="5">
    <source>
        <dbReference type="EMBL" id="SEA69113.1"/>
    </source>
</evidence>
<dbReference type="PANTHER" id="PTHR38478:SF1">
    <property type="entry name" value="ZINC DEPENDENT METALLOPROTEASE DOMAIN LIPOPROTEIN"/>
    <property type="match status" value="1"/>
</dbReference>
<dbReference type="InterPro" id="IPR032534">
    <property type="entry name" value="EcxA_zinc-bd"/>
</dbReference>
<proteinExistence type="predicted"/>
<dbReference type="Pfam" id="PF17148">
    <property type="entry name" value="DUF5117"/>
    <property type="match status" value="1"/>
</dbReference>
<evidence type="ECO:0000313" key="6">
    <source>
        <dbReference type="Proteomes" id="UP000183253"/>
    </source>
</evidence>